<organism evidence="1 2">
    <name type="scientific">Neoaquamicrobium microcysteis</name>
    <dbReference type="NCBI Taxonomy" id="2682781"/>
    <lineage>
        <taxon>Bacteria</taxon>
        <taxon>Pseudomonadati</taxon>
        <taxon>Pseudomonadota</taxon>
        <taxon>Alphaproteobacteria</taxon>
        <taxon>Hyphomicrobiales</taxon>
        <taxon>Phyllobacteriaceae</taxon>
        <taxon>Neoaquamicrobium</taxon>
    </lineage>
</organism>
<dbReference type="OrthoDB" id="9794527at2"/>
<accession>A0A5D4H2Y5</accession>
<dbReference type="Proteomes" id="UP000323258">
    <property type="component" value="Unassembled WGS sequence"/>
</dbReference>
<dbReference type="EMBL" id="VSZS01000053">
    <property type="protein sequence ID" value="TYR35186.1"/>
    <property type="molecule type" value="Genomic_DNA"/>
</dbReference>
<proteinExistence type="predicted"/>
<comment type="caution">
    <text evidence="1">The sequence shown here is derived from an EMBL/GenBank/DDBJ whole genome shotgun (WGS) entry which is preliminary data.</text>
</comment>
<gene>
    <name evidence="1" type="ORF">FY036_02615</name>
</gene>
<keyword evidence="2" id="KW-1185">Reference proteome</keyword>
<name>A0A5D4H2Y5_9HYPH</name>
<evidence type="ECO:0000313" key="1">
    <source>
        <dbReference type="EMBL" id="TYR35186.1"/>
    </source>
</evidence>
<dbReference type="AlphaFoldDB" id="A0A5D4H2Y5"/>
<dbReference type="InterPro" id="IPR029021">
    <property type="entry name" value="Prot-tyrosine_phosphatase-like"/>
</dbReference>
<dbReference type="RefSeq" id="WP_148913150.1">
    <property type="nucleotide sequence ID" value="NZ_VSZS01000053.1"/>
</dbReference>
<dbReference type="Gene3D" id="3.90.190.10">
    <property type="entry name" value="Protein tyrosine phosphatase superfamily"/>
    <property type="match status" value="1"/>
</dbReference>
<protein>
    <submittedName>
        <fullName evidence="1">Protein tyrosine phosphatase</fullName>
    </submittedName>
</protein>
<evidence type="ECO:0000313" key="2">
    <source>
        <dbReference type="Proteomes" id="UP000323258"/>
    </source>
</evidence>
<reference evidence="1 2" key="2">
    <citation type="submission" date="2019-09" db="EMBL/GenBank/DDBJ databases">
        <title>Mesorhizobium sp. MaA-C15 isolated from Microcystis aeruginosa.</title>
        <authorList>
            <person name="Jeong S.E."/>
            <person name="Jin H.M."/>
            <person name="Jeon C.O."/>
        </authorList>
    </citation>
    <scope>NUCLEOTIDE SEQUENCE [LARGE SCALE GENOMIC DNA]</scope>
    <source>
        <strain evidence="1 2">MaA-C15</strain>
    </source>
</reference>
<sequence>MIYVCSMTKVGETVAAARAARLVTLLNGGTPFERPAHIEPANHIFLSMNDIVEEHPEMVVPARDHVETLLDFARSWDRAQPMVINCFAGISRSTAAAYITAAALNPSRDEAELAWTLRRLAPSATPNARLVQHADAILGRNGRMIAAVEAIGRGADAYEGTPFALAIEG</sequence>
<dbReference type="SUPFAM" id="SSF52799">
    <property type="entry name" value="(Phosphotyrosine protein) phosphatases II"/>
    <property type="match status" value="1"/>
</dbReference>
<reference evidence="1 2" key="1">
    <citation type="submission" date="2019-08" db="EMBL/GenBank/DDBJ databases">
        <authorList>
            <person name="Seo Y.L."/>
        </authorList>
    </citation>
    <scope>NUCLEOTIDE SEQUENCE [LARGE SCALE GENOMIC DNA]</scope>
    <source>
        <strain evidence="1 2">MaA-C15</strain>
    </source>
</reference>